<dbReference type="OrthoDB" id="4447445at2"/>
<evidence type="ECO:0000313" key="7">
    <source>
        <dbReference type="EMBL" id="SDM42457.1"/>
    </source>
</evidence>
<evidence type="ECO:0000256" key="4">
    <source>
        <dbReference type="SAM" id="MobiDB-lite"/>
    </source>
</evidence>
<dbReference type="Pfam" id="PF00561">
    <property type="entry name" value="Abhydrolase_1"/>
    <property type="match status" value="1"/>
</dbReference>
<dbReference type="EMBL" id="LT629701">
    <property type="protein sequence ID" value="SDM42457.1"/>
    <property type="molecule type" value="Genomic_DNA"/>
</dbReference>
<organism evidence="7 8">
    <name type="scientific">Allokutzneria albata</name>
    <name type="common">Kibdelosporangium albatum</name>
    <dbReference type="NCBI Taxonomy" id="211114"/>
    <lineage>
        <taxon>Bacteria</taxon>
        <taxon>Bacillati</taxon>
        <taxon>Actinomycetota</taxon>
        <taxon>Actinomycetes</taxon>
        <taxon>Pseudonocardiales</taxon>
        <taxon>Pseudonocardiaceae</taxon>
        <taxon>Allokutzneria</taxon>
    </lineage>
</organism>
<feature type="signal peptide" evidence="5">
    <location>
        <begin position="1"/>
        <end position="27"/>
    </location>
</feature>
<gene>
    <name evidence="7" type="ORF">SAMN04489726_1548</name>
</gene>
<dbReference type="AlphaFoldDB" id="A0A1G9T4B7"/>
<name>A0A1G9T4B7_ALLAB</name>
<evidence type="ECO:0000259" key="6">
    <source>
        <dbReference type="Pfam" id="PF00561"/>
    </source>
</evidence>
<accession>A0A1G9T4B7</accession>
<evidence type="ECO:0000313" key="8">
    <source>
        <dbReference type="Proteomes" id="UP000183376"/>
    </source>
</evidence>
<reference evidence="7 8" key="1">
    <citation type="submission" date="2016-10" db="EMBL/GenBank/DDBJ databases">
        <authorList>
            <person name="de Groot N.N."/>
        </authorList>
    </citation>
    <scope>NUCLEOTIDE SEQUENCE [LARGE SCALE GENOMIC DNA]</scope>
    <source>
        <strain evidence="7 8">DSM 44149</strain>
    </source>
</reference>
<sequence length="529" mass="56761">MTRTAFAASAVVALAATLVTVAPVASAAPAAPAWKLCKDIANGWPAGDAQTECASVAVPLDHAKPDGRKINIAISRIRASEPAARRGVVVFNPGGPGGSGITMPPSMLRSTVKDLGRTHDLIGFDPRGVGYSDRMTCPALPEDTERPPASWSAKEKARFLSARDGRANRRCAETDLEFARNLTTDAIARDIDAIRAALGEKKINYYGVSWGTALGAHYRSLFDGNVDRMLLDSVMLANFDLDEIDNTTVAANENLFNDFVSWIARYDRVYRFGTTHGEVSKALFDLRKLLTESPRVVGSGPSQTVIDGDTITNLITANRSWWSAAAAELVKIRDNDVPERARQAADAVGERATARSAARGFEGKPEYFSRFLNVAVICNEALSTRDFETAWEHRMGRIAKYPAAGESASFDGMCANWPLPVQPWRLKSGASALQLVGHLYEGVTPIDWAVSMRAKIGGALFTIEDDWHGSLSRLPCGATGVEFFAAGKTSGASCPGAPIPTPETPAPKSGDGLTVERSPYDKDRVAAFG</sequence>
<dbReference type="InterPro" id="IPR000073">
    <property type="entry name" value="AB_hydrolase_1"/>
</dbReference>
<protein>
    <submittedName>
        <fullName evidence="7">Alpha/beta hydrolase fold</fullName>
    </submittedName>
</protein>
<dbReference type="InterPro" id="IPR051601">
    <property type="entry name" value="Serine_prot/Carboxylest_S33"/>
</dbReference>
<proteinExistence type="inferred from homology"/>
<dbReference type="eggNOG" id="COG0596">
    <property type="taxonomic scope" value="Bacteria"/>
</dbReference>
<feature type="chain" id="PRO_5009245502" evidence="5">
    <location>
        <begin position="28"/>
        <end position="529"/>
    </location>
</feature>
<evidence type="ECO:0000256" key="5">
    <source>
        <dbReference type="SAM" id="SignalP"/>
    </source>
</evidence>
<dbReference type="RefSeq" id="WP_081900813.1">
    <property type="nucleotide sequence ID" value="NZ_JOEF01000041.1"/>
</dbReference>
<keyword evidence="3 7" id="KW-0378">Hydrolase</keyword>
<comment type="similarity">
    <text evidence="1">Belongs to the peptidase S33 family.</text>
</comment>
<feature type="domain" description="AB hydrolase-1" evidence="6">
    <location>
        <begin position="88"/>
        <end position="272"/>
    </location>
</feature>
<dbReference type="Proteomes" id="UP000183376">
    <property type="component" value="Chromosome I"/>
</dbReference>
<dbReference type="PANTHER" id="PTHR43248:SF29">
    <property type="entry name" value="TRIPEPTIDYL AMINOPEPTIDASE"/>
    <property type="match status" value="1"/>
</dbReference>
<keyword evidence="8" id="KW-1185">Reference proteome</keyword>
<feature type="region of interest" description="Disordered" evidence="4">
    <location>
        <begin position="494"/>
        <end position="529"/>
    </location>
</feature>
<dbReference type="STRING" id="211114.SAMN04489726_1548"/>
<evidence type="ECO:0000256" key="1">
    <source>
        <dbReference type="ARBA" id="ARBA00010088"/>
    </source>
</evidence>
<dbReference type="SUPFAM" id="SSF53474">
    <property type="entry name" value="alpha/beta-Hydrolases"/>
    <property type="match status" value="1"/>
</dbReference>
<evidence type="ECO:0000256" key="2">
    <source>
        <dbReference type="ARBA" id="ARBA00022729"/>
    </source>
</evidence>
<feature type="compositionally biased region" description="Basic and acidic residues" evidence="4">
    <location>
        <begin position="518"/>
        <end position="529"/>
    </location>
</feature>
<keyword evidence="2 5" id="KW-0732">Signal</keyword>
<dbReference type="PANTHER" id="PTHR43248">
    <property type="entry name" value="2-SUCCINYL-6-HYDROXY-2,4-CYCLOHEXADIENE-1-CARBOXYLATE SYNTHASE"/>
    <property type="match status" value="1"/>
</dbReference>
<evidence type="ECO:0000256" key="3">
    <source>
        <dbReference type="ARBA" id="ARBA00022801"/>
    </source>
</evidence>
<dbReference type="InterPro" id="IPR029058">
    <property type="entry name" value="AB_hydrolase_fold"/>
</dbReference>
<dbReference type="Gene3D" id="3.40.50.1820">
    <property type="entry name" value="alpha/beta hydrolase"/>
    <property type="match status" value="1"/>
</dbReference>
<dbReference type="GO" id="GO:0016787">
    <property type="term" value="F:hydrolase activity"/>
    <property type="evidence" value="ECO:0007669"/>
    <property type="project" value="UniProtKB-KW"/>
</dbReference>